<name>A0AAF3FEZ1_9BILA</name>
<evidence type="ECO:0000256" key="1">
    <source>
        <dbReference type="SAM" id="MobiDB-lite"/>
    </source>
</evidence>
<feature type="compositionally biased region" description="Basic and acidic residues" evidence="1">
    <location>
        <begin position="100"/>
        <end position="110"/>
    </location>
</feature>
<dbReference type="WBParaSite" id="MBELARI_LOCUS56">
    <property type="protein sequence ID" value="MBELARI_LOCUS56"/>
    <property type="gene ID" value="MBELARI_LOCUS56"/>
</dbReference>
<dbReference type="AlphaFoldDB" id="A0AAF3FEZ1"/>
<feature type="compositionally biased region" description="Basic and acidic residues" evidence="1">
    <location>
        <begin position="74"/>
        <end position="89"/>
    </location>
</feature>
<keyword evidence="2" id="KW-1185">Reference proteome</keyword>
<evidence type="ECO:0000313" key="3">
    <source>
        <dbReference type="WBParaSite" id="MBELARI_LOCUS56"/>
    </source>
</evidence>
<dbReference type="Proteomes" id="UP000887575">
    <property type="component" value="Unassembled WGS sequence"/>
</dbReference>
<organism evidence="2 3">
    <name type="scientific">Mesorhabditis belari</name>
    <dbReference type="NCBI Taxonomy" id="2138241"/>
    <lineage>
        <taxon>Eukaryota</taxon>
        <taxon>Metazoa</taxon>
        <taxon>Ecdysozoa</taxon>
        <taxon>Nematoda</taxon>
        <taxon>Chromadorea</taxon>
        <taxon>Rhabditida</taxon>
        <taxon>Rhabditina</taxon>
        <taxon>Rhabditomorpha</taxon>
        <taxon>Rhabditoidea</taxon>
        <taxon>Rhabditidae</taxon>
        <taxon>Mesorhabditinae</taxon>
        <taxon>Mesorhabditis</taxon>
    </lineage>
</organism>
<protein>
    <submittedName>
        <fullName evidence="3">Uncharacterized protein</fullName>
    </submittedName>
</protein>
<accession>A0AAF3FEZ1</accession>
<sequence length="162" mass="18448">MMKFSIFQRKERPSPAPPATLPKGNIQHLINSDSEDEEVIFTKSMVQRLKGKIRDQEGGADSVQIRRPMGINGKEARSKTPDLDSKSVKSADSGTQSLPDGDRPLTPRTRDRVLREIAGVDIGDGKIGNDRKKYYFRRSMNVYHNTLRILESRKEECLYKEQ</sequence>
<reference evidence="3" key="1">
    <citation type="submission" date="2024-02" db="UniProtKB">
        <authorList>
            <consortium name="WormBaseParasite"/>
        </authorList>
    </citation>
    <scope>IDENTIFICATION</scope>
</reference>
<evidence type="ECO:0000313" key="2">
    <source>
        <dbReference type="Proteomes" id="UP000887575"/>
    </source>
</evidence>
<feature type="region of interest" description="Disordered" evidence="1">
    <location>
        <begin position="51"/>
        <end position="110"/>
    </location>
</feature>
<feature type="region of interest" description="Disordered" evidence="1">
    <location>
        <begin position="1"/>
        <end position="33"/>
    </location>
</feature>
<proteinExistence type="predicted"/>